<dbReference type="AlphaFoldDB" id="A0A0H3KQ11"/>
<gene>
    <name evidence="1" type="ordered locus">BMULJ_03840</name>
</gene>
<keyword evidence="2" id="KW-1185">Reference proteome</keyword>
<evidence type="ECO:0000313" key="2">
    <source>
        <dbReference type="Proteomes" id="UP000008815"/>
    </source>
</evidence>
<proteinExistence type="predicted"/>
<dbReference type="eggNOG" id="ENOG5032Q9U">
    <property type="taxonomic scope" value="Bacteria"/>
</dbReference>
<dbReference type="RefSeq" id="WP_006404062.1">
    <property type="nucleotide sequence ID" value="NC_010086.1"/>
</dbReference>
<evidence type="ECO:0000313" key="1">
    <source>
        <dbReference type="EMBL" id="BAG45700.1"/>
    </source>
</evidence>
<organism evidence="1 2">
    <name type="scientific">Burkholderia multivorans (strain ATCC 17616 / 249)</name>
    <dbReference type="NCBI Taxonomy" id="395019"/>
    <lineage>
        <taxon>Bacteria</taxon>
        <taxon>Pseudomonadati</taxon>
        <taxon>Pseudomonadota</taxon>
        <taxon>Betaproteobacteria</taxon>
        <taxon>Burkholderiales</taxon>
        <taxon>Burkholderiaceae</taxon>
        <taxon>Burkholderia</taxon>
        <taxon>Burkholderia cepacia complex</taxon>
    </lineage>
</organism>
<dbReference type="Proteomes" id="UP000008815">
    <property type="component" value="Chromosome 2"/>
</dbReference>
<dbReference type="EMBL" id="AP009386">
    <property type="protein sequence ID" value="BAG45700.1"/>
    <property type="molecule type" value="Genomic_DNA"/>
</dbReference>
<name>A0A0H3KQ11_BURM1</name>
<dbReference type="GeneID" id="89567239"/>
<accession>A0A0H3KQ11</accession>
<sequence>MNNATFLSVQLNADDFAGATGIVERLNRHLLSATDVAEAADALVQLASVARLTAGPRHSVELPAVAIERLRDALDTLSGYDESWLRVLEPAAAPFIDPARGRRPLH</sequence>
<dbReference type="KEGG" id="bmj:BMULJ_03840"/>
<protein>
    <submittedName>
        <fullName evidence="1">Uncharacterized protein</fullName>
    </submittedName>
</protein>
<dbReference type="HOGENOM" id="CLU_2218112_0_0_4"/>
<reference evidence="1 2" key="1">
    <citation type="submission" date="2007-04" db="EMBL/GenBank/DDBJ databases">
        <title>Complete genome sequence of Burkholderia multivorans ATCC 17616.</title>
        <authorList>
            <person name="Ohtsubo Y."/>
            <person name="Yamashita A."/>
            <person name="Kurokawa K."/>
            <person name="Takami H."/>
            <person name="Yuhara S."/>
            <person name="Nishiyama E."/>
            <person name="Endo R."/>
            <person name="Miyazaki R."/>
            <person name="Ono A."/>
            <person name="Yano K."/>
            <person name="Ito M."/>
            <person name="Sota M."/>
            <person name="Yuji N."/>
            <person name="Hattori M."/>
            <person name="Tsuda M."/>
        </authorList>
    </citation>
    <scope>NUCLEOTIDE SEQUENCE [LARGE SCALE GENOMIC DNA]</scope>
    <source>
        <strain evidence="2">ATCC 17616 / 249</strain>
    </source>
</reference>